<organism evidence="1 2">
    <name type="scientific">Bacteroides salyersiae CL02T12C01</name>
    <dbReference type="NCBI Taxonomy" id="997887"/>
    <lineage>
        <taxon>Bacteria</taxon>
        <taxon>Pseudomonadati</taxon>
        <taxon>Bacteroidota</taxon>
        <taxon>Bacteroidia</taxon>
        <taxon>Bacteroidales</taxon>
        <taxon>Bacteroidaceae</taxon>
        <taxon>Bacteroides</taxon>
    </lineage>
</organism>
<accession>I9TG07</accession>
<evidence type="ECO:0000313" key="2">
    <source>
        <dbReference type="Proteomes" id="UP000005150"/>
    </source>
</evidence>
<name>I9TG07_9BACE</name>
<reference evidence="1 2" key="1">
    <citation type="submission" date="2012-02" db="EMBL/GenBank/DDBJ databases">
        <title>The Genome Sequence of Bacteroides salyersiae CL02T12C01.</title>
        <authorList>
            <consortium name="The Broad Institute Genome Sequencing Platform"/>
            <person name="Earl A."/>
            <person name="Ward D."/>
            <person name="Feldgarden M."/>
            <person name="Gevers D."/>
            <person name="Zitomersky N.L."/>
            <person name="Coyne M.J."/>
            <person name="Comstock L.E."/>
            <person name="Young S.K."/>
            <person name="Zeng Q."/>
            <person name="Gargeya S."/>
            <person name="Fitzgerald M."/>
            <person name="Haas B."/>
            <person name="Abouelleil A."/>
            <person name="Alvarado L."/>
            <person name="Arachchi H.M."/>
            <person name="Berlin A."/>
            <person name="Chapman S.B."/>
            <person name="Gearin G."/>
            <person name="Goldberg J."/>
            <person name="Griggs A."/>
            <person name="Gujja S."/>
            <person name="Hansen M."/>
            <person name="Heiman D."/>
            <person name="Howarth C."/>
            <person name="Larimer J."/>
            <person name="Lui A."/>
            <person name="MacDonald P.J.P."/>
            <person name="McCowen C."/>
            <person name="Montmayeur A."/>
            <person name="Murphy C."/>
            <person name="Neiman D."/>
            <person name="Pearson M."/>
            <person name="Priest M."/>
            <person name="Roberts A."/>
            <person name="Saif S."/>
            <person name="Shea T."/>
            <person name="Sisk P."/>
            <person name="Stolte C."/>
            <person name="Sykes S."/>
            <person name="Wortman J."/>
            <person name="Nusbaum C."/>
            <person name="Birren B."/>
        </authorList>
    </citation>
    <scope>NUCLEOTIDE SEQUENCE [LARGE SCALE GENOMIC DNA]</scope>
    <source>
        <strain evidence="1 2">CL02T12C01</strain>
    </source>
</reference>
<keyword evidence="2" id="KW-1185">Reference proteome</keyword>
<gene>
    <name evidence="1" type="ORF">HMPREF1071_00903</name>
</gene>
<protein>
    <submittedName>
        <fullName evidence="1">Uncharacterized protein</fullName>
    </submittedName>
</protein>
<dbReference type="AlphaFoldDB" id="I9TG07"/>
<proteinExistence type="predicted"/>
<comment type="caution">
    <text evidence="1">The sequence shown here is derived from an EMBL/GenBank/DDBJ whole genome shotgun (WGS) entry which is preliminary data.</text>
</comment>
<sequence>MREPGAIPDSSYNRVLFKPIQLLGRFTFGDVGDFVERGVLGQIPMDFSLYSFQFPLFR</sequence>
<dbReference type="HOGENOM" id="CLU_2969897_0_0_10"/>
<dbReference type="Proteomes" id="UP000005150">
    <property type="component" value="Unassembled WGS sequence"/>
</dbReference>
<dbReference type="EMBL" id="AGXV01000011">
    <property type="protein sequence ID" value="EIY68171.1"/>
    <property type="molecule type" value="Genomic_DNA"/>
</dbReference>
<evidence type="ECO:0000313" key="1">
    <source>
        <dbReference type="EMBL" id="EIY68171.1"/>
    </source>
</evidence>